<dbReference type="Proteomes" id="UP000005206">
    <property type="component" value="Chromosome 4"/>
</dbReference>
<evidence type="ECO:0000256" key="1">
    <source>
        <dbReference type="ARBA" id="ARBA00005986"/>
    </source>
</evidence>
<dbReference type="NCBIfam" id="TIGR02118">
    <property type="entry name" value="EthD family reductase"/>
    <property type="match status" value="1"/>
</dbReference>
<protein>
    <recommendedName>
        <fullName evidence="4">EthD domain-containing protein</fullName>
    </recommendedName>
</protein>
<dbReference type="GO" id="GO:0016491">
    <property type="term" value="F:oxidoreductase activity"/>
    <property type="evidence" value="ECO:0007669"/>
    <property type="project" value="InterPro"/>
</dbReference>
<dbReference type="AlphaFoldDB" id="C7Z892"/>
<dbReference type="SUPFAM" id="SSF54909">
    <property type="entry name" value="Dimeric alpha+beta barrel"/>
    <property type="match status" value="1"/>
</dbReference>
<dbReference type="Gene3D" id="3.30.70.100">
    <property type="match status" value="1"/>
</dbReference>
<evidence type="ECO:0008006" key="4">
    <source>
        <dbReference type="Google" id="ProtNLM"/>
    </source>
</evidence>
<dbReference type="OMA" id="RSQYLIM"/>
<dbReference type="InterPro" id="IPR009799">
    <property type="entry name" value="EthD_dom"/>
</dbReference>
<dbReference type="RefSeq" id="XP_003045542.1">
    <property type="nucleotide sequence ID" value="XM_003045496.1"/>
</dbReference>
<dbReference type="PANTHER" id="PTHR40260:SF2">
    <property type="entry name" value="BLR8190 PROTEIN"/>
    <property type="match status" value="1"/>
</dbReference>
<sequence length="159" mass="17624">MAFTITVLFPNEPDAKYDFDYYVSKHMPLIQERWGKYGVKSWSATQFTAGLDGSPSPYAFGSVVEWGDADQVKNAFAGPEAAEIMGDVPNFSNKQALFLLGRMNERYSIGLSIFWSDIWHEVLRNCAADLPSNLATRVESIGTTSTSHEPIPARNAPLV</sequence>
<dbReference type="KEGG" id="nhe:NECHADRAFT_79707"/>
<gene>
    <name evidence="2" type="ORF">NECHADRAFT_79707</name>
</gene>
<dbReference type="EMBL" id="GG698911">
    <property type="protein sequence ID" value="EEU39829.1"/>
    <property type="molecule type" value="Genomic_DNA"/>
</dbReference>
<dbReference type="VEuPathDB" id="FungiDB:NECHADRAFT_79707"/>
<dbReference type="eggNOG" id="ENOG502SXKU">
    <property type="taxonomic scope" value="Eukaryota"/>
</dbReference>
<organism evidence="2 3">
    <name type="scientific">Fusarium vanettenii (strain ATCC MYA-4622 / CBS 123669 / FGSC 9596 / NRRL 45880 / 77-13-4)</name>
    <name type="common">Fusarium solani subsp. pisi</name>
    <dbReference type="NCBI Taxonomy" id="660122"/>
    <lineage>
        <taxon>Eukaryota</taxon>
        <taxon>Fungi</taxon>
        <taxon>Dikarya</taxon>
        <taxon>Ascomycota</taxon>
        <taxon>Pezizomycotina</taxon>
        <taxon>Sordariomycetes</taxon>
        <taxon>Hypocreomycetidae</taxon>
        <taxon>Hypocreales</taxon>
        <taxon>Nectriaceae</taxon>
        <taxon>Fusarium</taxon>
        <taxon>Fusarium solani species complex</taxon>
        <taxon>Fusarium vanettenii</taxon>
    </lineage>
</organism>
<accession>C7Z892</accession>
<evidence type="ECO:0000313" key="3">
    <source>
        <dbReference type="Proteomes" id="UP000005206"/>
    </source>
</evidence>
<dbReference type="GeneID" id="9672570"/>
<evidence type="ECO:0000313" key="2">
    <source>
        <dbReference type="EMBL" id="EEU39829.1"/>
    </source>
</evidence>
<dbReference type="PANTHER" id="PTHR40260">
    <property type="entry name" value="BLR8190 PROTEIN"/>
    <property type="match status" value="1"/>
</dbReference>
<name>C7Z892_FUSV7</name>
<reference evidence="2 3" key="1">
    <citation type="journal article" date="2009" name="PLoS Genet.">
        <title>The genome of Nectria haematococca: contribution of supernumerary chromosomes to gene expansion.</title>
        <authorList>
            <person name="Coleman J.J."/>
            <person name="Rounsley S.D."/>
            <person name="Rodriguez-Carres M."/>
            <person name="Kuo A."/>
            <person name="Wasmann C.C."/>
            <person name="Grimwood J."/>
            <person name="Schmutz J."/>
            <person name="Taga M."/>
            <person name="White G.J."/>
            <person name="Zhou S."/>
            <person name="Schwartz D.C."/>
            <person name="Freitag M."/>
            <person name="Ma L.J."/>
            <person name="Danchin E.G."/>
            <person name="Henrissat B."/>
            <person name="Coutinho P.M."/>
            <person name="Nelson D.R."/>
            <person name="Straney D."/>
            <person name="Napoli C.A."/>
            <person name="Barker B.M."/>
            <person name="Gribskov M."/>
            <person name="Rep M."/>
            <person name="Kroken S."/>
            <person name="Molnar I."/>
            <person name="Rensing C."/>
            <person name="Kennell J.C."/>
            <person name="Zamora J."/>
            <person name="Farman M.L."/>
            <person name="Selker E.U."/>
            <person name="Salamov A."/>
            <person name="Shapiro H."/>
            <person name="Pangilinan J."/>
            <person name="Lindquist E."/>
            <person name="Lamers C."/>
            <person name="Grigoriev I.V."/>
            <person name="Geiser D.M."/>
            <person name="Covert S.F."/>
            <person name="Temporini E."/>
            <person name="Vanetten H.D."/>
        </authorList>
    </citation>
    <scope>NUCLEOTIDE SEQUENCE [LARGE SCALE GENOMIC DNA]</scope>
    <source>
        <strain evidence="3">ATCC MYA-4622 / CBS 123669 / FGSC 9596 / NRRL 45880 / 77-13-4</strain>
    </source>
</reference>
<comment type="similarity">
    <text evidence="1">Belongs to the tpcK family.</text>
</comment>
<dbReference type="HOGENOM" id="CLU_1661245_0_0_1"/>
<proteinExistence type="inferred from homology"/>
<dbReference type="InParanoid" id="C7Z892"/>
<dbReference type="InterPro" id="IPR011008">
    <property type="entry name" value="Dimeric_a/b-barrel"/>
</dbReference>
<keyword evidence="3" id="KW-1185">Reference proteome</keyword>
<dbReference type="OrthoDB" id="4892971at2759"/>